<comment type="caution">
    <text evidence="7">The sequence shown here is derived from an EMBL/GenBank/DDBJ whole genome shotgun (WGS) entry which is preliminary data.</text>
</comment>
<feature type="non-terminal residue" evidence="7">
    <location>
        <position position="167"/>
    </location>
</feature>
<dbReference type="InterPro" id="IPR005840">
    <property type="entry name" value="Ribosomal_uS12_MeSTrfase_RimO"/>
</dbReference>
<dbReference type="GO" id="GO:0035599">
    <property type="term" value="F:aspartic acid methylthiotransferase activity"/>
    <property type="evidence" value="ECO:0007669"/>
    <property type="project" value="TreeGrafter"/>
</dbReference>
<organism evidence="7">
    <name type="scientific">human gut metagenome</name>
    <dbReference type="NCBI Taxonomy" id="408170"/>
    <lineage>
        <taxon>unclassified sequences</taxon>
        <taxon>metagenomes</taxon>
        <taxon>organismal metagenomes</taxon>
    </lineage>
</organism>
<dbReference type="GO" id="GO:0046872">
    <property type="term" value="F:metal ion binding"/>
    <property type="evidence" value="ECO:0007669"/>
    <property type="project" value="UniProtKB-KW"/>
</dbReference>
<dbReference type="PANTHER" id="PTHR43837">
    <property type="entry name" value="RIBOSOMAL PROTEIN S12 METHYLTHIOTRANSFERASE RIMO"/>
    <property type="match status" value="1"/>
</dbReference>
<dbReference type="PANTHER" id="PTHR43837:SF1">
    <property type="entry name" value="RIBOSOMAL PROTEIN US12 METHYLTHIOTRANSFERASE RIMO"/>
    <property type="match status" value="1"/>
</dbReference>
<evidence type="ECO:0000256" key="1">
    <source>
        <dbReference type="ARBA" id="ARBA00022485"/>
    </source>
</evidence>
<evidence type="ECO:0000256" key="5">
    <source>
        <dbReference type="ARBA" id="ARBA00023014"/>
    </source>
</evidence>
<keyword evidence="3" id="KW-0479">Metal-binding</keyword>
<reference evidence="7" key="1">
    <citation type="journal article" date="2013" name="Environ. Microbiol.">
        <title>Microbiota from the distal guts of lean and obese adolescents exhibit partial functional redundancy besides clear differences in community structure.</title>
        <authorList>
            <person name="Ferrer M."/>
            <person name="Ruiz A."/>
            <person name="Lanza F."/>
            <person name="Haange S.B."/>
            <person name="Oberbach A."/>
            <person name="Till H."/>
            <person name="Bargiela R."/>
            <person name="Campoy C."/>
            <person name="Segura M.T."/>
            <person name="Richter M."/>
            <person name="von Bergen M."/>
            <person name="Seifert J."/>
            <person name="Suarez A."/>
        </authorList>
    </citation>
    <scope>NUCLEOTIDE SEQUENCE</scope>
</reference>
<keyword evidence="2" id="KW-0949">S-adenosyl-L-methionine</keyword>
<dbReference type="PROSITE" id="PS51918">
    <property type="entry name" value="RADICAL_SAM"/>
    <property type="match status" value="1"/>
</dbReference>
<dbReference type="InterPro" id="IPR058240">
    <property type="entry name" value="rSAM_sf"/>
</dbReference>
<keyword evidence="4" id="KW-0408">Iron</keyword>
<dbReference type="Pfam" id="PF04055">
    <property type="entry name" value="Radical_SAM"/>
    <property type="match status" value="1"/>
</dbReference>
<keyword evidence="5" id="KW-0411">Iron-sulfur</keyword>
<evidence type="ECO:0000256" key="3">
    <source>
        <dbReference type="ARBA" id="ARBA00022723"/>
    </source>
</evidence>
<accession>K1RPL5</accession>
<evidence type="ECO:0000313" key="7">
    <source>
        <dbReference type="EMBL" id="EKC50517.1"/>
    </source>
</evidence>
<dbReference type="GO" id="GO:0005840">
    <property type="term" value="C:ribosome"/>
    <property type="evidence" value="ECO:0007669"/>
    <property type="project" value="UniProtKB-KW"/>
</dbReference>
<gene>
    <name evidence="7" type="ORF">LEA_17844</name>
</gene>
<evidence type="ECO:0000256" key="4">
    <source>
        <dbReference type="ARBA" id="ARBA00023004"/>
    </source>
</evidence>
<evidence type="ECO:0000259" key="6">
    <source>
        <dbReference type="PROSITE" id="PS51918"/>
    </source>
</evidence>
<proteinExistence type="predicted"/>
<feature type="domain" description="Radical SAM core" evidence="6">
    <location>
        <begin position="1"/>
        <end position="129"/>
    </location>
</feature>
<protein>
    <submittedName>
        <fullName evidence="7">SSU ribosomal protein S12P methylthiotransferase</fullName>
    </submittedName>
</protein>
<dbReference type="EMBL" id="AJWY01012229">
    <property type="protein sequence ID" value="EKC50517.1"/>
    <property type="molecule type" value="Genomic_DNA"/>
</dbReference>
<dbReference type="Gene3D" id="3.80.30.20">
    <property type="entry name" value="tm_1862 like domain"/>
    <property type="match status" value="1"/>
</dbReference>
<dbReference type="Gene3D" id="2.40.50.140">
    <property type="entry name" value="Nucleic acid-binding proteins"/>
    <property type="match status" value="1"/>
</dbReference>
<dbReference type="InterPro" id="IPR007197">
    <property type="entry name" value="rSAM"/>
</dbReference>
<dbReference type="SUPFAM" id="SSF102114">
    <property type="entry name" value="Radical SAM enzymes"/>
    <property type="match status" value="1"/>
</dbReference>
<name>K1RPL5_9ZZZZ</name>
<keyword evidence="7" id="KW-0689">Ribosomal protein</keyword>
<dbReference type="Pfam" id="PF18693">
    <property type="entry name" value="TRAM_2"/>
    <property type="match status" value="1"/>
</dbReference>
<dbReference type="InterPro" id="IPR012340">
    <property type="entry name" value="NA-bd_OB-fold"/>
</dbReference>
<dbReference type="GO" id="GO:0005829">
    <property type="term" value="C:cytosol"/>
    <property type="evidence" value="ECO:0007669"/>
    <property type="project" value="TreeGrafter"/>
</dbReference>
<keyword evidence="7" id="KW-0687">Ribonucleoprotein</keyword>
<sequence length="167" mass="19464">MLPVIQRHDNVCKYLDIALQHISDHVLVDMRRHVTKQETYDLLKRIRTEVPGIHIRTTLMVGYPGETDEDFEELKEFVREARFERMGAFAYSEEEGTYAANHFPDSIPEEVKQARLDELMALQEEIALESNASKVGQIFDVIVDREEEDYYVGRTEYDSPEVDPEVL</sequence>
<keyword evidence="7" id="KW-0808">Transferase</keyword>
<keyword evidence="1" id="KW-0004">4Fe-4S</keyword>
<dbReference type="AlphaFoldDB" id="K1RPL5"/>
<dbReference type="InterPro" id="IPR002792">
    <property type="entry name" value="TRAM_dom"/>
</dbReference>
<evidence type="ECO:0000256" key="2">
    <source>
        <dbReference type="ARBA" id="ARBA00022691"/>
    </source>
</evidence>
<dbReference type="GO" id="GO:0051539">
    <property type="term" value="F:4 iron, 4 sulfur cluster binding"/>
    <property type="evidence" value="ECO:0007669"/>
    <property type="project" value="UniProtKB-KW"/>
</dbReference>
<dbReference type="InterPro" id="IPR023404">
    <property type="entry name" value="rSAM_horseshoe"/>
</dbReference>